<comment type="caution">
    <text evidence="2">The sequence shown here is derived from an EMBL/GenBank/DDBJ whole genome shotgun (WGS) entry which is preliminary data.</text>
</comment>
<dbReference type="InterPro" id="IPR005561">
    <property type="entry name" value="ANTAR"/>
</dbReference>
<proteinExistence type="predicted"/>
<reference evidence="2" key="1">
    <citation type="submission" date="2023-06" db="EMBL/GenBank/DDBJ databases">
        <title>MT1 and MT2 Draft Genomes of Novel Species.</title>
        <authorList>
            <person name="Venkateswaran K."/>
        </authorList>
    </citation>
    <scope>NUCLEOTIDE SEQUENCE</scope>
    <source>
        <strain evidence="2">IIF3SC-B10</strain>
    </source>
</reference>
<dbReference type="EMBL" id="JAROCG010000001">
    <property type="protein sequence ID" value="MDN4609527.1"/>
    <property type="molecule type" value="Genomic_DNA"/>
</dbReference>
<dbReference type="PROSITE" id="PS50921">
    <property type="entry name" value="ANTAR"/>
    <property type="match status" value="1"/>
</dbReference>
<sequence>MTSVSPSSPDIPVITSGIEAQQAGEGSGLLGCPTGTYEYYFDSGAFLWSDEMYDIHGYERGEVVPSLELGLTHVDPADRTNSQRLMGRLTADGGPIAGYHTIIDARKRRRQVLSVGDLITDDDGKTIGIRGMLADLTKSIHDDTHRLANRAVAESAARRAVIEQAKGILMGAHRISADDAFAAINARSQDTNRKVHDIAQDIVDATAP</sequence>
<feature type="domain" description="ANTAR" evidence="1">
    <location>
        <begin position="142"/>
        <end position="203"/>
    </location>
</feature>
<dbReference type="Gene3D" id="1.10.10.10">
    <property type="entry name" value="Winged helix-like DNA-binding domain superfamily/Winged helix DNA-binding domain"/>
    <property type="match status" value="1"/>
</dbReference>
<dbReference type="InterPro" id="IPR035965">
    <property type="entry name" value="PAS-like_dom_sf"/>
</dbReference>
<dbReference type="InterPro" id="IPR013655">
    <property type="entry name" value="PAS_fold_3"/>
</dbReference>
<gene>
    <name evidence="2" type="ORF">P5G52_01470</name>
</gene>
<dbReference type="Proteomes" id="UP001174209">
    <property type="component" value="Unassembled WGS sequence"/>
</dbReference>
<protein>
    <submittedName>
        <fullName evidence="2">PAS and ANTAR domain-containing protein</fullName>
    </submittedName>
</protein>
<dbReference type="RefSeq" id="WP_301224214.1">
    <property type="nucleotide sequence ID" value="NZ_JAROCG010000001.1"/>
</dbReference>
<evidence type="ECO:0000259" key="1">
    <source>
        <dbReference type="PROSITE" id="PS50921"/>
    </source>
</evidence>
<dbReference type="InterPro" id="IPR036388">
    <property type="entry name" value="WH-like_DNA-bd_sf"/>
</dbReference>
<dbReference type="Pfam" id="PF03861">
    <property type="entry name" value="ANTAR"/>
    <property type="match status" value="1"/>
</dbReference>
<organism evidence="2 3">
    <name type="scientific">Arthrobacter burdickii</name>
    <dbReference type="NCBI Taxonomy" id="3035920"/>
    <lineage>
        <taxon>Bacteria</taxon>
        <taxon>Bacillati</taxon>
        <taxon>Actinomycetota</taxon>
        <taxon>Actinomycetes</taxon>
        <taxon>Micrococcales</taxon>
        <taxon>Micrococcaceae</taxon>
        <taxon>Arthrobacter</taxon>
    </lineage>
</organism>
<name>A0ABT8JYU0_9MICC</name>
<dbReference type="Gene3D" id="3.30.450.20">
    <property type="entry name" value="PAS domain"/>
    <property type="match status" value="1"/>
</dbReference>
<accession>A0ABT8JYU0</accession>
<dbReference type="SUPFAM" id="SSF52172">
    <property type="entry name" value="CheY-like"/>
    <property type="match status" value="1"/>
</dbReference>
<evidence type="ECO:0000313" key="2">
    <source>
        <dbReference type="EMBL" id="MDN4609527.1"/>
    </source>
</evidence>
<dbReference type="Pfam" id="PF08447">
    <property type="entry name" value="PAS_3"/>
    <property type="match status" value="1"/>
</dbReference>
<dbReference type="SUPFAM" id="SSF55785">
    <property type="entry name" value="PYP-like sensor domain (PAS domain)"/>
    <property type="match status" value="1"/>
</dbReference>
<evidence type="ECO:0000313" key="3">
    <source>
        <dbReference type="Proteomes" id="UP001174209"/>
    </source>
</evidence>
<dbReference type="SMART" id="SM01012">
    <property type="entry name" value="ANTAR"/>
    <property type="match status" value="1"/>
</dbReference>
<keyword evidence="3" id="KW-1185">Reference proteome</keyword>
<dbReference type="InterPro" id="IPR011006">
    <property type="entry name" value="CheY-like_superfamily"/>
</dbReference>